<dbReference type="AlphaFoldDB" id="A0AA41Y5P8"/>
<evidence type="ECO:0000256" key="1">
    <source>
        <dbReference type="SAM" id="SignalP"/>
    </source>
</evidence>
<protein>
    <submittedName>
        <fullName evidence="2">Gliding motility lipoprotein GldD</fullName>
    </submittedName>
</protein>
<evidence type="ECO:0000313" key="2">
    <source>
        <dbReference type="EMBL" id="MCW0481991.1"/>
    </source>
</evidence>
<sequence>MKKSPIYRSLILWICLLVSACTNHEHTPKPRGYFRISFPEKSYHKADLPLPFSFEVADYSNVTTTNQTTNESWVNVVTPGNKADLHITYAPLKGDLAKHIEDSRKLAYDHSIKAEAINEQLFINPTERVYGTIYFIEGNAASPLQFYLTDSNRHFLRGAMYIREIPNIDSIRPVIDFLKPDVIRLIETTRWK</sequence>
<keyword evidence="3" id="KW-1185">Reference proteome</keyword>
<proteinExistence type="predicted"/>
<dbReference type="Proteomes" id="UP001163821">
    <property type="component" value="Unassembled WGS sequence"/>
</dbReference>
<accession>A0AA41Y5P8</accession>
<organism evidence="2 3">
    <name type="scientific">Gaoshiqia sediminis</name>
    <dbReference type="NCBI Taxonomy" id="2986998"/>
    <lineage>
        <taxon>Bacteria</taxon>
        <taxon>Pseudomonadati</taxon>
        <taxon>Bacteroidota</taxon>
        <taxon>Bacteroidia</taxon>
        <taxon>Marinilabiliales</taxon>
        <taxon>Prolixibacteraceae</taxon>
        <taxon>Gaoshiqia</taxon>
    </lineage>
</organism>
<dbReference type="PROSITE" id="PS51257">
    <property type="entry name" value="PROKAR_LIPOPROTEIN"/>
    <property type="match status" value="1"/>
</dbReference>
<name>A0AA41Y5P8_9BACT</name>
<feature type="chain" id="PRO_5041434069" evidence="1">
    <location>
        <begin position="21"/>
        <end position="192"/>
    </location>
</feature>
<evidence type="ECO:0000313" key="3">
    <source>
        <dbReference type="Proteomes" id="UP001163821"/>
    </source>
</evidence>
<dbReference type="EMBL" id="JAPAAF010000004">
    <property type="protein sequence ID" value="MCW0481991.1"/>
    <property type="molecule type" value="Genomic_DNA"/>
</dbReference>
<dbReference type="NCBIfam" id="TIGR03512">
    <property type="entry name" value="GldD_lipo"/>
    <property type="match status" value="1"/>
</dbReference>
<dbReference type="RefSeq" id="WP_282590600.1">
    <property type="nucleotide sequence ID" value="NZ_JAPAAF010000004.1"/>
</dbReference>
<reference evidence="2" key="1">
    <citation type="submission" date="2022-10" db="EMBL/GenBank/DDBJ databases">
        <title>Gaoshiqiia sediminis gen. nov., sp. nov., isolated from coastal sediment.</title>
        <authorList>
            <person name="Yu W.X."/>
            <person name="Mu D.S."/>
            <person name="Du J.Z."/>
            <person name="Liang Y.Q."/>
        </authorList>
    </citation>
    <scope>NUCLEOTIDE SEQUENCE</scope>
    <source>
        <strain evidence="2">A06</strain>
    </source>
</reference>
<dbReference type="Pfam" id="PF25593">
    <property type="entry name" value="GldD_lipo"/>
    <property type="match status" value="1"/>
</dbReference>
<dbReference type="InterPro" id="IPR019850">
    <property type="entry name" value="GldD-like"/>
</dbReference>
<feature type="signal peptide" evidence="1">
    <location>
        <begin position="1"/>
        <end position="20"/>
    </location>
</feature>
<comment type="caution">
    <text evidence="2">The sequence shown here is derived from an EMBL/GenBank/DDBJ whole genome shotgun (WGS) entry which is preliminary data.</text>
</comment>
<gene>
    <name evidence="2" type="primary">gldD</name>
    <name evidence="2" type="ORF">N2K84_04555</name>
</gene>
<keyword evidence="1" id="KW-0732">Signal</keyword>
<keyword evidence="2" id="KW-0449">Lipoprotein</keyword>